<dbReference type="Proteomes" id="UP001243623">
    <property type="component" value="Chromosome"/>
</dbReference>
<dbReference type="PANTHER" id="PTHR30535">
    <property type="entry name" value="VITAMIN B12-BINDING PROTEIN"/>
    <property type="match status" value="1"/>
</dbReference>
<dbReference type="SUPFAM" id="SSF53807">
    <property type="entry name" value="Helical backbone' metal receptor"/>
    <property type="match status" value="1"/>
</dbReference>
<name>A0A9Y2AHC3_9FIRM</name>
<reference evidence="4" key="1">
    <citation type="submission" date="2023-03" db="EMBL/GenBank/DDBJ databases">
        <title>Selenobaculum gbiensis gen. nov. sp. nov., a new bacterium isolated from the gut microbiota of IBD patient.</title>
        <authorList>
            <person name="Yeo S."/>
            <person name="Park H."/>
            <person name="Huh C.S."/>
        </authorList>
    </citation>
    <scope>NUCLEOTIDE SEQUENCE</scope>
    <source>
        <strain evidence="4">ICN-92133</strain>
    </source>
</reference>
<feature type="signal peptide" evidence="2">
    <location>
        <begin position="1"/>
        <end position="22"/>
    </location>
</feature>
<dbReference type="Pfam" id="PF01497">
    <property type="entry name" value="Peripla_BP_2"/>
    <property type="match status" value="1"/>
</dbReference>
<dbReference type="RefSeq" id="WP_147670538.1">
    <property type="nucleotide sequence ID" value="NZ_CP120678.1"/>
</dbReference>
<sequence>MRKFKYRSLFILAIVIALSIIAGCGNQKQQMDTADSAENKITVIDDLNRSVFIDKYPKKIVALSPSFLEILSEVDAELIGRPSSKSNVPENFKAIEEVGAVYQINIEKVVGLQPDLVIAYEGMHNKFIPILESNHIPVIVLKMKTYEDVIDKIQSLGKVVGNEAKGQALVEKMQKEVKNIVDKVPKESKRVAILHSTAKSVTVELDSSIAGSTAKMLGFKNVATGSKALESDPDSTPYSLEKLVESNPEVIFVVTMGELEAIKKRMLEDVESNPAWNSLEAVKNKKIYFLPQELFLLNPSIHYPEAVHRMAKLVYPEVFMNGE</sequence>
<feature type="domain" description="Fe/B12 periplasmic-binding" evidence="3">
    <location>
        <begin position="59"/>
        <end position="318"/>
    </location>
</feature>
<dbReference type="InterPro" id="IPR002491">
    <property type="entry name" value="ABC_transptr_periplasmic_BD"/>
</dbReference>
<gene>
    <name evidence="4" type="ORF">P3F81_08710</name>
</gene>
<proteinExistence type="inferred from homology"/>
<dbReference type="GO" id="GO:0071281">
    <property type="term" value="P:cellular response to iron ion"/>
    <property type="evidence" value="ECO:0007669"/>
    <property type="project" value="TreeGrafter"/>
</dbReference>
<organism evidence="4 5">
    <name type="scientific">Selenobaculum gibii</name>
    <dbReference type="NCBI Taxonomy" id="3054208"/>
    <lineage>
        <taxon>Bacteria</taxon>
        <taxon>Bacillati</taxon>
        <taxon>Bacillota</taxon>
        <taxon>Negativicutes</taxon>
        <taxon>Selenomonadales</taxon>
        <taxon>Selenomonadaceae</taxon>
        <taxon>Selenobaculum</taxon>
    </lineage>
</organism>
<keyword evidence="5" id="KW-1185">Reference proteome</keyword>
<evidence type="ECO:0000313" key="4">
    <source>
        <dbReference type="EMBL" id="WIW69986.1"/>
    </source>
</evidence>
<protein>
    <submittedName>
        <fullName evidence="4">ABC transporter substrate-binding protein</fullName>
    </submittedName>
</protein>
<keyword evidence="2" id="KW-0732">Signal</keyword>
<dbReference type="InterPro" id="IPR050902">
    <property type="entry name" value="ABC_Transporter_SBP"/>
</dbReference>
<dbReference type="PANTHER" id="PTHR30535:SF34">
    <property type="entry name" value="MOLYBDATE-BINDING PROTEIN MOLA"/>
    <property type="match status" value="1"/>
</dbReference>
<dbReference type="KEGG" id="sgbi:P3F81_08710"/>
<accession>A0A9Y2AHC3</accession>
<feature type="chain" id="PRO_5040771988" evidence="2">
    <location>
        <begin position="23"/>
        <end position="323"/>
    </location>
</feature>
<dbReference type="PROSITE" id="PS50983">
    <property type="entry name" value="FE_B12_PBP"/>
    <property type="match status" value="1"/>
</dbReference>
<evidence type="ECO:0000313" key="5">
    <source>
        <dbReference type="Proteomes" id="UP001243623"/>
    </source>
</evidence>
<evidence type="ECO:0000259" key="3">
    <source>
        <dbReference type="PROSITE" id="PS50983"/>
    </source>
</evidence>
<dbReference type="EMBL" id="CP120678">
    <property type="protein sequence ID" value="WIW69986.1"/>
    <property type="molecule type" value="Genomic_DNA"/>
</dbReference>
<dbReference type="Gene3D" id="3.40.50.1980">
    <property type="entry name" value="Nitrogenase molybdenum iron protein domain"/>
    <property type="match status" value="2"/>
</dbReference>
<dbReference type="AlphaFoldDB" id="A0A9Y2AHC3"/>
<evidence type="ECO:0000256" key="1">
    <source>
        <dbReference type="ARBA" id="ARBA00008814"/>
    </source>
</evidence>
<comment type="similarity">
    <text evidence="1">Belongs to the bacterial solute-binding protein 8 family.</text>
</comment>
<dbReference type="PROSITE" id="PS51257">
    <property type="entry name" value="PROKAR_LIPOPROTEIN"/>
    <property type="match status" value="1"/>
</dbReference>
<evidence type="ECO:0000256" key="2">
    <source>
        <dbReference type="SAM" id="SignalP"/>
    </source>
</evidence>